<dbReference type="AlphaFoldDB" id="A0A4C1UBQ6"/>
<protein>
    <submittedName>
        <fullName evidence="1">Uncharacterized protein</fullName>
    </submittedName>
</protein>
<proteinExistence type="predicted"/>
<evidence type="ECO:0000313" key="2">
    <source>
        <dbReference type="Proteomes" id="UP000299102"/>
    </source>
</evidence>
<sequence length="101" mass="11726">MVSTLPRSDISACSQYPYGTPILRTKPEFTFEFRFIKQNFARVFVCIRLVVVDTGRSSRVVTVFKKKKLLYYMHIQNIESALFVVDECPHRELTLDTAVMS</sequence>
<accession>A0A4C1UBQ6</accession>
<evidence type="ECO:0000313" key="1">
    <source>
        <dbReference type="EMBL" id="GBP23788.1"/>
    </source>
</evidence>
<organism evidence="1 2">
    <name type="scientific">Eumeta variegata</name>
    <name type="common">Bagworm moth</name>
    <name type="synonym">Eumeta japonica</name>
    <dbReference type="NCBI Taxonomy" id="151549"/>
    <lineage>
        <taxon>Eukaryota</taxon>
        <taxon>Metazoa</taxon>
        <taxon>Ecdysozoa</taxon>
        <taxon>Arthropoda</taxon>
        <taxon>Hexapoda</taxon>
        <taxon>Insecta</taxon>
        <taxon>Pterygota</taxon>
        <taxon>Neoptera</taxon>
        <taxon>Endopterygota</taxon>
        <taxon>Lepidoptera</taxon>
        <taxon>Glossata</taxon>
        <taxon>Ditrysia</taxon>
        <taxon>Tineoidea</taxon>
        <taxon>Psychidae</taxon>
        <taxon>Oiketicinae</taxon>
        <taxon>Eumeta</taxon>
    </lineage>
</organism>
<gene>
    <name evidence="1" type="ORF">EVAR_13746_1</name>
</gene>
<reference evidence="1 2" key="1">
    <citation type="journal article" date="2019" name="Commun. Biol.">
        <title>The bagworm genome reveals a unique fibroin gene that provides high tensile strength.</title>
        <authorList>
            <person name="Kono N."/>
            <person name="Nakamura H."/>
            <person name="Ohtoshi R."/>
            <person name="Tomita M."/>
            <person name="Numata K."/>
            <person name="Arakawa K."/>
        </authorList>
    </citation>
    <scope>NUCLEOTIDE SEQUENCE [LARGE SCALE GENOMIC DNA]</scope>
</reference>
<dbReference type="EMBL" id="BGZK01000153">
    <property type="protein sequence ID" value="GBP23788.1"/>
    <property type="molecule type" value="Genomic_DNA"/>
</dbReference>
<name>A0A4C1UBQ6_EUMVA</name>
<dbReference type="Proteomes" id="UP000299102">
    <property type="component" value="Unassembled WGS sequence"/>
</dbReference>
<comment type="caution">
    <text evidence="1">The sequence shown here is derived from an EMBL/GenBank/DDBJ whole genome shotgun (WGS) entry which is preliminary data.</text>
</comment>
<keyword evidence="2" id="KW-1185">Reference proteome</keyword>